<dbReference type="Proteomes" id="UP001152484">
    <property type="component" value="Unassembled WGS sequence"/>
</dbReference>
<comment type="caution">
    <text evidence="1">The sequence shown here is derived from an EMBL/GenBank/DDBJ whole genome shotgun (WGS) entry which is preliminary data.</text>
</comment>
<sequence>MTFKIQSSQLN</sequence>
<gene>
    <name evidence="1" type="ORF">CEURO_LOCUS8379</name>
</gene>
<keyword evidence="2" id="KW-1185">Reference proteome</keyword>
<evidence type="ECO:0000313" key="1">
    <source>
        <dbReference type="EMBL" id="CAH9082763.1"/>
    </source>
</evidence>
<protein>
    <submittedName>
        <fullName evidence="1">Uncharacterized protein</fullName>
    </submittedName>
</protein>
<evidence type="ECO:0000313" key="2">
    <source>
        <dbReference type="Proteomes" id="UP001152484"/>
    </source>
</evidence>
<dbReference type="EMBL" id="CAMAPE010000016">
    <property type="protein sequence ID" value="CAH9082763.1"/>
    <property type="molecule type" value="Genomic_DNA"/>
</dbReference>
<proteinExistence type="predicted"/>
<reference evidence="1" key="1">
    <citation type="submission" date="2022-07" db="EMBL/GenBank/DDBJ databases">
        <authorList>
            <person name="Macas J."/>
            <person name="Novak P."/>
            <person name="Neumann P."/>
        </authorList>
    </citation>
    <scope>NUCLEOTIDE SEQUENCE</scope>
</reference>
<organism evidence="1 2">
    <name type="scientific">Cuscuta europaea</name>
    <name type="common">European dodder</name>
    <dbReference type="NCBI Taxonomy" id="41803"/>
    <lineage>
        <taxon>Eukaryota</taxon>
        <taxon>Viridiplantae</taxon>
        <taxon>Streptophyta</taxon>
        <taxon>Embryophyta</taxon>
        <taxon>Tracheophyta</taxon>
        <taxon>Spermatophyta</taxon>
        <taxon>Magnoliopsida</taxon>
        <taxon>eudicotyledons</taxon>
        <taxon>Gunneridae</taxon>
        <taxon>Pentapetalae</taxon>
        <taxon>asterids</taxon>
        <taxon>lamiids</taxon>
        <taxon>Solanales</taxon>
        <taxon>Convolvulaceae</taxon>
        <taxon>Cuscuteae</taxon>
        <taxon>Cuscuta</taxon>
        <taxon>Cuscuta subgen. Cuscuta</taxon>
    </lineage>
</organism>
<name>A0A9P0YZ88_CUSEU</name>
<accession>A0A9P0YZ88</accession>